<proteinExistence type="predicted"/>
<accession>A0A517TY28</accession>
<dbReference type="Proteomes" id="UP000317909">
    <property type="component" value="Chromosome"/>
</dbReference>
<evidence type="ECO:0000313" key="1">
    <source>
        <dbReference type="EMBL" id="QDT73284.1"/>
    </source>
</evidence>
<keyword evidence="2" id="KW-1185">Reference proteome</keyword>
<organism evidence="1 2">
    <name type="scientific">Lacipirellula limnantheis</name>
    <dbReference type="NCBI Taxonomy" id="2528024"/>
    <lineage>
        <taxon>Bacteria</taxon>
        <taxon>Pseudomonadati</taxon>
        <taxon>Planctomycetota</taxon>
        <taxon>Planctomycetia</taxon>
        <taxon>Pirellulales</taxon>
        <taxon>Lacipirellulaceae</taxon>
        <taxon>Lacipirellula</taxon>
    </lineage>
</organism>
<dbReference type="KEGG" id="llh:I41_24730"/>
<reference evidence="1 2" key="1">
    <citation type="submission" date="2019-02" db="EMBL/GenBank/DDBJ databases">
        <title>Deep-cultivation of Planctomycetes and their phenomic and genomic characterization uncovers novel biology.</title>
        <authorList>
            <person name="Wiegand S."/>
            <person name="Jogler M."/>
            <person name="Boedeker C."/>
            <person name="Pinto D."/>
            <person name="Vollmers J."/>
            <person name="Rivas-Marin E."/>
            <person name="Kohn T."/>
            <person name="Peeters S.H."/>
            <person name="Heuer A."/>
            <person name="Rast P."/>
            <person name="Oberbeckmann S."/>
            <person name="Bunk B."/>
            <person name="Jeske O."/>
            <person name="Meyerdierks A."/>
            <person name="Storesund J.E."/>
            <person name="Kallscheuer N."/>
            <person name="Luecker S."/>
            <person name="Lage O.M."/>
            <person name="Pohl T."/>
            <person name="Merkel B.J."/>
            <person name="Hornburger P."/>
            <person name="Mueller R.-W."/>
            <person name="Bruemmer F."/>
            <person name="Labrenz M."/>
            <person name="Spormann A.M."/>
            <person name="Op den Camp H."/>
            <person name="Overmann J."/>
            <person name="Amann R."/>
            <person name="Jetten M.S.M."/>
            <person name="Mascher T."/>
            <person name="Medema M.H."/>
            <person name="Devos D.P."/>
            <person name="Kaster A.-K."/>
            <person name="Ovreas L."/>
            <person name="Rohde M."/>
            <person name="Galperin M.Y."/>
            <person name="Jogler C."/>
        </authorList>
    </citation>
    <scope>NUCLEOTIDE SEQUENCE [LARGE SCALE GENOMIC DNA]</scope>
    <source>
        <strain evidence="1 2">I41</strain>
    </source>
</reference>
<sequence length="91" mass="9725">MRHRGLGRSADGEGANRIKIVAEGVRSTGIRRLYKGSVPGRTPRAAGSKAVGWHGKLAVVDSPSLVLQLSGSRQCIPLLDYAGFPLVDFLR</sequence>
<gene>
    <name evidence="1" type="ORF">I41_24730</name>
</gene>
<name>A0A517TY28_9BACT</name>
<protein>
    <submittedName>
        <fullName evidence="1">Uncharacterized protein</fullName>
    </submittedName>
</protein>
<dbReference type="EMBL" id="CP036339">
    <property type="protein sequence ID" value="QDT73284.1"/>
    <property type="molecule type" value="Genomic_DNA"/>
</dbReference>
<evidence type="ECO:0000313" key="2">
    <source>
        <dbReference type="Proteomes" id="UP000317909"/>
    </source>
</evidence>
<dbReference type="AlphaFoldDB" id="A0A517TY28"/>